<organism evidence="1 2">
    <name type="scientific">Ricinus communis</name>
    <name type="common">Castor bean</name>
    <dbReference type="NCBI Taxonomy" id="3988"/>
    <lineage>
        <taxon>Eukaryota</taxon>
        <taxon>Viridiplantae</taxon>
        <taxon>Streptophyta</taxon>
        <taxon>Embryophyta</taxon>
        <taxon>Tracheophyta</taxon>
        <taxon>Spermatophyta</taxon>
        <taxon>Magnoliopsida</taxon>
        <taxon>eudicotyledons</taxon>
        <taxon>Gunneridae</taxon>
        <taxon>Pentapetalae</taxon>
        <taxon>rosids</taxon>
        <taxon>fabids</taxon>
        <taxon>Malpighiales</taxon>
        <taxon>Euphorbiaceae</taxon>
        <taxon>Acalyphoideae</taxon>
        <taxon>Acalypheae</taxon>
        <taxon>Ricinus</taxon>
    </lineage>
</organism>
<protein>
    <submittedName>
        <fullName evidence="1">Uncharacterized protein</fullName>
    </submittedName>
</protein>
<sequence length="74" mass="8580">MVSFAWRVENHEEEKNKKAVAELEKWKSPNLHSLNNTCSDFPFNFTHILLLLKNNGLSLMSKVVKGYILANYDI</sequence>
<name>B9RCU7_RICCO</name>
<proteinExistence type="predicted"/>
<accession>B9RCU7</accession>
<evidence type="ECO:0000313" key="2">
    <source>
        <dbReference type="Proteomes" id="UP000008311"/>
    </source>
</evidence>
<dbReference type="InParanoid" id="B9RCU7"/>
<reference evidence="2" key="1">
    <citation type="journal article" date="2010" name="Nat. Biotechnol.">
        <title>Draft genome sequence of the oilseed species Ricinus communis.</title>
        <authorList>
            <person name="Chan A.P."/>
            <person name="Crabtree J."/>
            <person name="Zhao Q."/>
            <person name="Lorenzi H."/>
            <person name="Orvis J."/>
            <person name="Puiu D."/>
            <person name="Melake-Berhan A."/>
            <person name="Jones K.M."/>
            <person name="Redman J."/>
            <person name="Chen G."/>
            <person name="Cahoon E.B."/>
            <person name="Gedil M."/>
            <person name="Stanke M."/>
            <person name="Haas B.J."/>
            <person name="Wortman J.R."/>
            <person name="Fraser-Liggett C.M."/>
            <person name="Ravel J."/>
            <person name="Rabinowicz P.D."/>
        </authorList>
    </citation>
    <scope>NUCLEOTIDE SEQUENCE [LARGE SCALE GENOMIC DNA]</scope>
    <source>
        <strain evidence="2">cv. Hale</strain>
    </source>
</reference>
<evidence type="ECO:0000313" key="1">
    <source>
        <dbReference type="EMBL" id="EEF51368.1"/>
    </source>
</evidence>
<dbReference type="AlphaFoldDB" id="B9RCU7"/>
<dbReference type="Proteomes" id="UP000008311">
    <property type="component" value="Unassembled WGS sequence"/>
</dbReference>
<keyword evidence="2" id="KW-1185">Reference proteome</keyword>
<dbReference type="EMBL" id="EQ973774">
    <property type="protein sequence ID" value="EEF51368.1"/>
    <property type="molecule type" value="Genomic_DNA"/>
</dbReference>
<gene>
    <name evidence="1" type="ORF">RCOM_1692340</name>
</gene>